<dbReference type="GO" id="GO:0022857">
    <property type="term" value="F:transmembrane transporter activity"/>
    <property type="evidence" value="ECO:0007669"/>
    <property type="project" value="InterPro"/>
</dbReference>
<reference evidence="7 8" key="1">
    <citation type="journal article" date="2014" name="Genome Biol. Evol.">
        <title>The genome of the myxosporean Thelohanellus kitauei shows adaptations to nutrient acquisition within its fish host.</title>
        <authorList>
            <person name="Yang Y."/>
            <person name="Xiong J."/>
            <person name="Zhou Z."/>
            <person name="Huo F."/>
            <person name="Miao W."/>
            <person name="Ran C."/>
            <person name="Liu Y."/>
            <person name="Zhang J."/>
            <person name="Feng J."/>
            <person name="Wang M."/>
            <person name="Wang M."/>
            <person name="Wang L."/>
            <person name="Yao B."/>
        </authorList>
    </citation>
    <scope>NUCLEOTIDE SEQUENCE [LARGE SCALE GENOMIC DNA]</scope>
    <source>
        <strain evidence="7">Wuqing</strain>
    </source>
</reference>
<feature type="transmembrane region" description="Helical" evidence="5">
    <location>
        <begin position="170"/>
        <end position="191"/>
    </location>
</feature>
<protein>
    <submittedName>
        <fullName evidence="7">Putative inorganic phosphate cotransporter</fullName>
    </submittedName>
</protein>
<feature type="transmembrane region" description="Helical" evidence="5">
    <location>
        <begin position="267"/>
        <end position="293"/>
    </location>
</feature>
<dbReference type="PANTHER" id="PTHR11662:SF399">
    <property type="entry name" value="FI19708P1-RELATED"/>
    <property type="match status" value="1"/>
</dbReference>
<dbReference type="InterPro" id="IPR011701">
    <property type="entry name" value="MFS"/>
</dbReference>
<feature type="transmembrane region" description="Helical" evidence="5">
    <location>
        <begin position="81"/>
        <end position="102"/>
    </location>
</feature>
<evidence type="ECO:0000256" key="4">
    <source>
        <dbReference type="ARBA" id="ARBA00023136"/>
    </source>
</evidence>
<feature type="transmembrane region" description="Helical" evidence="5">
    <location>
        <begin position="396"/>
        <end position="415"/>
    </location>
</feature>
<evidence type="ECO:0000259" key="6">
    <source>
        <dbReference type="PROSITE" id="PS50850"/>
    </source>
</evidence>
<dbReference type="OMA" id="IMAICNG"/>
<evidence type="ECO:0000313" key="7">
    <source>
        <dbReference type="EMBL" id="KII65646.1"/>
    </source>
</evidence>
<proteinExistence type="predicted"/>
<dbReference type="EMBL" id="JWZT01003741">
    <property type="protein sequence ID" value="KII65646.1"/>
    <property type="molecule type" value="Genomic_DNA"/>
</dbReference>
<dbReference type="Pfam" id="PF07690">
    <property type="entry name" value="MFS_1"/>
    <property type="match status" value="1"/>
</dbReference>
<feature type="transmembrane region" description="Helical" evidence="5">
    <location>
        <begin position="109"/>
        <end position="134"/>
    </location>
</feature>
<dbReference type="InterPro" id="IPR036259">
    <property type="entry name" value="MFS_trans_sf"/>
</dbReference>
<accession>A0A0C2MEW1</accession>
<dbReference type="SUPFAM" id="SSF103473">
    <property type="entry name" value="MFS general substrate transporter"/>
    <property type="match status" value="1"/>
</dbReference>
<dbReference type="InterPro" id="IPR020846">
    <property type="entry name" value="MFS_dom"/>
</dbReference>
<comment type="caution">
    <text evidence="7">The sequence shown here is derived from an EMBL/GenBank/DDBJ whole genome shotgun (WGS) entry which is preliminary data.</text>
</comment>
<dbReference type="InterPro" id="IPR050382">
    <property type="entry name" value="MFS_Na/Anion_cotransporter"/>
</dbReference>
<feature type="transmembrane region" description="Helical" evidence="5">
    <location>
        <begin position="436"/>
        <end position="455"/>
    </location>
</feature>
<dbReference type="Proteomes" id="UP000031668">
    <property type="component" value="Unassembled WGS sequence"/>
</dbReference>
<sequence length="485" mass="54954">MGRYQNFHQLRVIICLVAWVALLASYSQRINLSIGIIGMVSEKPLKLDNDSNCPIRRSVKSVSFATEHTTNYEWDESMQNYLLLAYNVGYMLGHIPGAFLALHFGSRYVMIFSLISSSLLTISSVFIVQFWWLFFFVRVLTGFVNGPVIPLIHETIAYHSPPDERTVLTMFTHTGNLASLILILPLGGILIENYANGWKYIFIISGLIGVLAAVLWTVLVFSEPEENPWMSKNEQIFINESIYPNGKPPKNTIMSVPFKSIFNSRHFYVFTICHFGKLCILYMNLFGIVKYFYKYYTLSPRMAGNLAVVPFVADFIFQLMYPQIVVLMKKTGISLTSVRKLNTFIGSFGSSTFLICLGFISCHDLLYGIVLMSLCSMFLAPYQAGYFTAIIEYAPRYAGIVYSFVNVGGTFSGVAQRYLMAFLASKIPDLRLAYQYSFIITGFVSFVFSMVYVIFGTADLQPWAKTGDSSRVYLSRVENKQSEKN</sequence>
<keyword evidence="4 5" id="KW-0472">Membrane</keyword>
<feature type="transmembrane region" description="Helical" evidence="5">
    <location>
        <begin position="365"/>
        <end position="384"/>
    </location>
</feature>
<evidence type="ECO:0000256" key="1">
    <source>
        <dbReference type="ARBA" id="ARBA00004141"/>
    </source>
</evidence>
<evidence type="ECO:0000256" key="5">
    <source>
        <dbReference type="SAM" id="Phobius"/>
    </source>
</evidence>
<evidence type="ECO:0000256" key="3">
    <source>
        <dbReference type="ARBA" id="ARBA00022989"/>
    </source>
</evidence>
<feature type="domain" description="Major facilitator superfamily (MFS) profile" evidence="6">
    <location>
        <begin position="13"/>
        <end position="460"/>
    </location>
</feature>
<evidence type="ECO:0000256" key="2">
    <source>
        <dbReference type="ARBA" id="ARBA00022692"/>
    </source>
</evidence>
<dbReference type="PROSITE" id="PS50850">
    <property type="entry name" value="MFS"/>
    <property type="match status" value="1"/>
</dbReference>
<dbReference type="GO" id="GO:0016020">
    <property type="term" value="C:membrane"/>
    <property type="evidence" value="ECO:0007669"/>
    <property type="project" value="UniProtKB-SubCell"/>
</dbReference>
<keyword evidence="8" id="KW-1185">Reference proteome</keyword>
<feature type="transmembrane region" description="Helical" evidence="5">
    <location>
        <begin position="302"/>
        <end position="321"/>
    </location>
</feature>
<keyword evidence="3 5" id="KW-1133">Transmembrane helix</keyword>
<name>A0A0C2MEW1_THEKT</name>
<feature type="transmembrane region" description="Helical" evidence="5">
    <location>
        <begin position="341"/>
        <end position="360"/>
    </location>
</feature>
<dbReference type="GO" id="GO:0006820">
    <property type="term" value="P:monoatomic anion transport"/>
    <property type="evidence" value="ECO:0007669"/>
    <property type="project" value="TreeGrafter"/>
</dbReference>
<dbReference type="AlphaFoldDB" id="A0A0C2MEW1"/>
<gene>
    <name evidence="7" type="ORF">RF11_16054</name>
</gene>
<dbReference type="OrthoDB" id="2985014at2759"/>
<evidence type="ECO:0000313" key="8">
    <source>
        <dbReference type="Proteomes" id="UP000031668"/>
    </source>
</evidence>
<dbReference type="Gene3D" id="1.20.1250.20">
    <property type="entry name" value="MFS general substrate transporter like domains"/>
    <property type="match status" value="2"/>
</dbReference>
<feature type="transmembrane region" description="Helical" evidence="5">
    <location>
        <begin position="200"/>
        <end position="221"/>
    </location>
</feature>
<keyword evidence="2 5" id="KW-0812">Transmembrane</keyword>
<organism evidence="7 8">
    <name type="scientific">Thelohanellus kitauei</name>
    <name type="common">Myxosporean</name>
    <dbReference type="NCBI Taxonomy" id="669202"/>
    <lineage>
        <taxon>Eukaryota</taxon>
        <taxon>Metazoa</taxon>
        <taxon>Cnidaria</taxon>
        <taxon>Myxozoa</taxon>
        <taxon>Myxosporea</taxon>
        <taxon>Bivalvulida</taxon>
        <taxon>Platysporina</taxon>
        <taxon>Myxobolidae</taxon>
        <taxon>Thelohanellus</taxon>
    </lineage>
</organism>
<dbReference type="PANTHER" id="PTHR11662">
    <property type="entry name" value="SOLUTE CARRIER FAMILY 17"/>
    <property type="match status" value="1"/>
</dbReference>
<comment type="subcellular location">
    <subcellularLocation>
        <location evidence="1">Membrane</location>
        <topology evidence="1">Multi-pass membrane protein</topology>
    </subcellularLocation>
</comment>